<evidence type="ECO:0000313" key="4">
    <source>
        <dbReference type="Proteomes" id="UP000095759"/>
    </source>
</evidence>
<accession>A0A1E5NZ90</accession>
<sequence>MSWNSAHGAAMIAAAQAHEDLLAGVDDYVDVFGALHRAGVEVMGQKLGGLLGLYVDSSQGGVPGCLVNTGLEEVGMRHTAAHELGHHRMGHGTSIDHQDQSSGRWGEGWPQHEREAEAFASWFLIPRPAARTALACCGLQRPGSPLDAYRMARWLGTPYATTVRHLVRLKMIDRSMETVWLKHSPGSLKTELAGSLPLGPQAHVHVLMPAAHDAVLHVTSGDCLLLAVPGGRYDQLPAGVSSTPPDTAGQMSFLDSATAEHTRAVWVGEELDADATVTADTGTSELFRVTLRPAPSREGSDHFWA</sequence>
<reference evidence="3 4" key="1">
    <citation type="submission" date="2016-08" db="EMBL/GenBank/DDBJ databases">
        <title>Complete genome sequence of Streptomyces agglomeratus strain 6-3-2, a novel anti-MRSA actinomycete isolated from Wuli of Tebit, China.</title>
        <authorList>
            <person name="Chen X."/>
        </authorList>
    </citation>
    <scope>NUCLEOTIDE SEQUENCE [LARGE SCALE GENOMIC DNA]</scope>
    <source>
        <strain evidence="3 4">6-3-2</strain>
    </source>
</reference>
<dbReference type="PANTHER" id="PTHR43236">
    <property type="entry name" value="ANTITOXIN HIGA1"/>
    <property type="match status" value="1"/>
</dbReference>
<dbReference type="PANTHER" id="PTHR43236:SF1">
    <property type="entry name" value="BLL7220 PROTEIN"/>
    <property type="match status" value="1"/>
</dbReference>
<protein>
    <recommendedName>
        <fullName evidence="2">IrrE N-terminal-like domain-containing protein</fullName>
    </recommendedName>
</protein>
<evidence type="ECO:0000256" key="1">
    <source>
        <dbReference type="SAM" id="MobiDB-lite"/>
    </source>
</evidence>
<evidence type="ECO:0000259" key="2">
    <source>
        <dbReference type="Pfam" id="PF06114"/>
    </source>
</evidence>
<dbReference type="InterPro" id="IPR010359">
    <property type="entry name" value="IrrE_HExxH"/>
</dbReference>
<organism evidence="3 4">
    <name type="scientific">Streptomyces agglomeratus</name>
    <dbReference type="NCBI Taxonomy" id="285458"/>
    <lineage>
        <taxon>Bacteria</taxon>
        <taxon>Bacillati</taxon>
        <taxon>Actinomycetota</taxon>
        <taxon>Actinomycetes</taxon>
        <taxon>Kitasatosporales</taxon>
        <taxon>Streptomycetaceae</taxon>
        <taxon>Streptomyces</taxon>
    </lineage>
</organism>
<dbReference type="OrthoDB" id="9794834at2"/>
<name>A0A1E5NZ90_9ACTN</name>
<dbReference type="Proteomes" id="UP000095759">
    <property type="component" value="Unassembled WGS sequence"/>
</dbReference>
<dbReference type="AlphaFoldDB" id="A0A1E5NZ90"/>
<feature type="domain" description="IrrE N-terminal-like" evidence="2">
    <location>
        <begin position="65"/>
        <end position="133"/>
    </location>
</feature>
<evidence type="ECO:0000313" key="3">
    <source>
        <dbReference type="EMBL" id="OEJ21635.1"/>
    </source>
</evidence>
<dbReference type="InterPro" id="IPR052345">
    <property type="entry name" value="Rad_response_metalloprotease"/>
</dbReference>
<feature type="region of interest" description="Disordered" evidence="1">
    <location>
        <begin position="90"/>
        <end position="110"/>
    </location>
</feature>
<dbReference type="EMBL" id="MEHJ01000002">
    <property type="protein sequence ID" value="OEJ21635.1"/>
    <property type="molecule type" value="Genomic_DNA"/>
</dbReference>
<dbReference type="Gene3D" id="1.10.10.2910">
    <property type="match status" value="1"/>
</dbReference>
<dbReference type="RefSeq" id="WP_141747264.1">
    <property type="nucleotide sequence ID" value="NZ_MEHJ01000002.1"/>
</dbReference>
<comment type="caution">
    <text evidence="3">The sequence shown here is derived from an EMBL/GenBank/DDBJ whole genome shotgun (WGS) entry which is preliminary data.</text>
</comment>
<gene>
    <name evidence="3" type="ORF">AS594_39635</name>
</gene>
<keyword evidence="4" id="KW-1185">Reference proteome</keyword>
<dbReference type="Pfam" id="PF06114">
    <property type="entry name" value="Peptidase_M78"/>
    <property type="match status" value="1"/>
</dbReference>
<proteinExistence type="predicted"/>